<dbReference type="GO" id="GO:0016887">
    <property type="term" value="F:ATP hydrolysis activity"/>
    <property type="evidence" value="ECO:0007669"/>
    <property type="project" value="InterPro"/>
</dbReference>
<evidence type="ECO:0000313" key="10">
    <source>
        <dbReference type="EMBL" id="AEG02510.1"/>
    </source>
</evidence>
<evidence type="ECO:0000256" key="8">
    <source>
        <dbReference type="ARBA" id="ARBA00023136"/>
    </source>
</evidence>
<dbReference type="HOGENOM" id="CLU_000604_1_22_6"/>
<keyword evidence="3" id="KW-0410">Iron transport</keyword>
<organism evidence="10 11">
    <name type="scientific">Methylomonas methanica (strain DSM 25384 / MC09)</name>
    <dbReference type="NCBI Taxonomy" id="857087"/>
    <lineage>
        <taxon>Bacteria</taxon>
        <taxon>Pseudomonadati</taxon>
        <taxon>Pseudomonadota</taxon>
        <taxon>Gammaproteobacteria</taxon>
        <taxon>Methylococcales</taxon>
        <taxon>Methylococcaceae</taxon>
        <taxon>Methylomonas</taxon>
    </lineage>
</organism>
<dbReference type="InterPro" id="IPR050093">
    <property type="entry name" value="ABC_SmlMolc_Importer"/>
</dbReference>
<dbReference type="CDD" id="cd03259">
    <property type="entry name" value="ABC_Carb_Solutes_like"/>
    <property type="match status" value="1"/>
</dbReference>
<dbReference type="Pfam" id="PF00005">
    <property type="entry name" value="ABC_tran"/>
    <property type="match status" value="1"/>
</dbReference>
<proteinExistence type="predicted"/>
<dbReference type="SMART" id="SM00382">
    <property type="entry name" value="AAA"/>
    <property type="match status" value="1"/>
</dbReference>
<evidence type="ECO:0000256" key="3">
    <source>
        <dbReference type="ARBA" id="ARBA00022496"/>
    </source>
</evidence>
<evidence type="ECO:0000256" key="1">
    <source>
        <dbReference type="ARBA" id="ARBA00022448"/>
    </source>
</evidence>
<dbReference type="Gene3D" id="3.40.50.300">
    <property type="entry name" value="P-loop containing nucleotide triphosphate hydrolases"/>
    <property type="match status" value="1"/>
</dbReference>
<reference key="2">
    <citation type="submission" date="2011-05" db="EMBL/GenBank/DDBJ databases">
        <title>Complete genome sequence of the aerobic marine methanotroph Methylomonas methanica MC09.</title>
        <authorList>
            <person name="Boden R."/>
            <person name="Cunliffe M."/>
            <person name="Scanlan J."/>
            <person name="Moussard H."/>
            <person name="Kits K.D."/>
            <person name="Klotz M."/>
            <person name="Jetten M."/>
            <person name="Vuilleumier S."/>
            <person name="Han J."/>
            <person name="Peters L."/>
            <person name="Mikhailova N."/>
            <person name="Teshima H."/>
            <person name="Tapia R."/>
            <person name="Kyrpides N."/>
            <person name="Ivanova N."/>
            <person name="Pagani I."/>
            <person name="Cheng J.-F."/>
            <person name="Goodwin L."/>
            <person name="Han C."/>
            <person name="Hauser L."/>
            <person name="Land M."/>
            <person name="Lapidus A."/>
            <person name="Lucas S."/>
            <person name="Pitluck S."/>
            <person name="Woyke T."/>
            <person name="Stein L.Y."/>
            <person name="Murrell C."/>
        </authorList>
    </citation>
    <scope>NUCLEOTIDE SEQUENCE</scope>
    <source>
        <strain>MC09</strain>
    </source>
</reference>
<keyword evidence="5" id="KW-0067">ATP-binding</keyword>
<evidence type="ECO:0000259" key="9">
    <source>
        <dbReference type="PROSITE" id="PS50893"/>
    </source>
</evidence>
<reference evidence="10 11" key="1">
    <citation type="journal article" date="2011" name="J. Bacteriol.">
        <title>Complete Genome Sequence of the Aerobic Marine Methanotroph Methylomonas methanica MC09.</title>
        <authorList>
            <person name="Boden R."/>
            <person name="Cunliffe M."/>
            <person name="Scanlan J."/>
            <person name="Moussard H."/>
            <person name="Kits K.D."/>
            <person name="Klotz M.G."/>
            <person name="Jetten M.S."/>
            <person name="Vuilleumier S."/>
            <person name="Han J."/>
            <person name="Peters L."/>
            <person name="Mikhailova N."/>
            <person name="Teshima H."/>
            <person name="Tapia R."/>
            <person name="Kyrpides N."/>
            <person name="Ivanova N."/>
            <person name="Pagani I."/>
            <person name="Cheng J.F."/>
            <person name="Goodwin L."/>
            <person name="Han C."/>
            <person name="Hauser L."/>
            <person name="Land M.L."/>
            <person name="Lapidus A."/>
            <person name="Lucas S."/>
            <person name="Pitluck S."/>
            <person name="Woyke T."/>
            <person name="Stein L."/>
            <person name="Murrell J.C."/>
        </authorList>
    </citation>
    <scope>NUCLEOTIDE SEQUENCE [LARGE SCALE GENOMIC DNA]</scope>
    <source>
        <strain evidence="10 11">MC09</strain>
    </source>
</reference>
<dbReference type="InterPro" id="IPR017871">
    <property type="entry name" value="ABC_transporter-like_CS"/>
</dbReference>
<dbReference type="KEGG" id="mmt:Metme_4159"/>
<evidence type="ECO:0000256" key="5">
    <source>
        <dbReference type="ARBA" id="ARBA00022840"/>
    </source>
</evidence>
<dbReference type="PANTHER" id="PTHR42781:SF9">
    <property type="entry name" value="AMINO ACID ABC TRANSPORTER, ATP-BINDING PROTEIN-RELATED"/>
    <property type="match status" value="1"/>
</dbReference>
<evidence type="ECO:0000256" key="4">
    <source>
        <dbReference type="ARBA" id="ARBA00022741"/>
    </source>
</evidence>
<gene>
    <name evidence="10" type="ordered locus">Metme_4159</name>
</gene>
<reference evidence="11" key="3">
    <citation type="submission" date="2011-05" db="EMBL/GenBank/DDBJ databases">
        <title>Complete sequence of Methylomonas methanica MC09.</title>
        <authorList>
            <consortium name="US DOE Joint Genome Institute"/>
            <person name="Lucas S."/>
            <person name="Han J."/>
            <person name="Lapidus A."/>
            <person name="Cheng J.-F."/>
            <person name="Goodwin L."/>
            <person name="Pitluck S."/>
            <person name="Peters L."/>
            <person name="Mikhailova N."/>
            <person name="Teshima H."/>
            <person name="Han C."/>
            <person name="Tapia R."/>
            <person name="Land M."/>
            <person name="Hauser L."/>
            <person name="Kyrpides N."/>
            <person name="Ivanova N."/>
            <person name="Pagani I."/>
            <person name="Stein L."/>
            <person name="Woyke T."/>
        </authorList>
    </citation>
    <scope>NUCLEOTIDE SEQUENCE [LARGE SCALE GENOMIC DNA]</scope>
    <source>
        <strain evidence="11">MC09</strain>
    </source>
</reference>
<evidence type="ECO:0000313" key="11">
    <source>
        <dbReference type="Proteomes" id="UP000008888"/>
    </source>
</evidence>
<dbReference type="eggNOG" id="COG3842">
    <property type="taxonomic scope" value="Bacteria"/>
</dbReference>
<keyword evidence="8" id="KW-0472">Membrane</keyword>
<dbReference type="PROSITE" id="PS50893">
    <property type="entry name" value="ABC_TRANSPORTER_2"/>
    <property type="match status" value="1"/>
</dbReference>
<keyword evidence="1" id="KW-0813">Transport</keyword>
<dbReference type="InterPro" id="IPR027417">
    <property type="entry name" value="P-loop_NTPase"/>
</dbReference>
<keyword evidence="6" id="KW-0408">Iron</keyword>
<accession>G0A190</accession>
<feature type="domain" description="ABC transporter" evidence="9">
    <location>
        <begin position="2"/>
        <end position="236"/>
    </location>
</feature>
<dbReference type="GO" id="GO:0015408">
    <property type="term" value="F:ABC-type ferric iron transporter activity"/>
    <property type="evidence" value="ECO:0007669"/>
    <property type="project" value="InterPro"/>
</dbReference>
<evidence type="ECO:0000256" key="2">
    <source>
        <dbReference type="ARBA" id="ARBA00022475"/>
    </source>
</evidence>
<evidence type="ECO:0000256" key="7">
    <source>
        <dbReference type="ARBA" id="ARBA00023065"/>
    </source>
</evidence>
<dbReference type="EMBL" id="CP002738">
    <property type="protein sequence ID" value="AEG02510.1"/>
    <property type="molecule type" value="Genomic_DNA"/>
</dbReference>
<keyword evidence="7" id="KW-0406">Ion transport</keyword>
<sequence length="240" mass="27009">MIQVKNLFKSYADNRVLENVSIELERGKVLAILGPSGCGKTTLLRLLAGFEKPNQGEISKDGRILSSESFCLVPAKRDLAMIFQELALWPHMTVFQNVAFAAKKLAMSKTSRVELIYGILEKVSLLRYAKCFPSDLSGGERQRLAIARAIITNPDILLMDEPFNNLDPITKSDVVDLIRSLNINTNMTIIYATHNFDEILNFADRIVVMNRGGFIQDIGKQGFLNFSNMDLLDWYKTCLL</sequence>
<dbReference type="GO" id="GO:0005524">
    <property type="term" value="F:ATP binding"/>
    <property type="evidence" value="ECO:0007669"/>
    <property type="project" value="UniProtKB-KW"/>
</dbReference>
<dbReference type="PANTHER" id="PTHR42781">
    <property type="entry name" value="SPERMIDINE/PUTRESCINE IMPORT ATP-BINDING PROTEIN POTA"/>
    <property type="match status" value="1"/>
</dbReference>
<dbReference type="PROSITE" id="PS00211">
    <property type="entry name" value="ABC_TRANSPORTER_1"/>
    <property type="match status" value="1"/>
</dbReference>
<dbReference type="InterPro" id="IPR015853">
    <property type="entry name" value="ABC_transpr_FbpC"/>
</dbReference>
<dbReference type="GO" id="GO:0016020">
    <property type="term" value="C:membrane"/>
    <property type="evidence" value="ECO:0007669"/>
    <property type="project" value="InterPro"/>
</dbReference>
<dbReference type="AlphaFoldDB" id="G0A190"/>
<dbReference type="RefSeq" id="WP_013820725.1">
    <property type="nucleotide sequence ID" value="NC_015572.1"/>
</dbReference>
<keyword evidence="4" id="KW-0547">Nucleotide-binding</keyword>
<dbReference type="OrthoDB" id="9802264at2"/>
<dbReference type="InterPro" id="IPR003439">
    <property type="entry name" value="ABC_transporter-like_ATP-bd"/>
</dbReference>
<dbReference type="InterPro" id="IPR003593">
    <property type="entry name" value="AAA+_ATPase"/>
</dbReference>
<protein>
    <submittedName>
        <fullName evidence="10">Fe(3+)-transporting ATPase</fullName>
    </submittedName>
</protein>
<dbReference type="SUPFAM" id="SSF52540">
    <property type="entry name" value="P-loop containing nucleoside triphosphate hydrolases"/>
    <property type="match status" value="1"/>
</dbReference>
<dbReference type="Proteomes" id="UP000008888">
    <property type="component" value="Chromosome"/>
</dbReference>
<keyword evidence="2" id="KW-1003">Cell membrane</keyword>
<name>G0A190_METMM</name>
<keyword evidence="11" id="KW-1185">Reference proteome</keyword>
<evidence type="ECO:0000256" key="6">
    <source>
        <dbReference type="ARBA" id="ARBA00023004"/>
    </source>
</evidence>
<dbReference type="STRING" id="857087.Metme_4159"/>